<dbReference type="Proteomes" id="UP000828048">
    <property type="component" value="Chromosome 10"/>
</dbReference>
<proteinExistence type="predicted"/>
<organism evidence="1 2">
    <name type="scientific">Vaccinium darrowii</name>
    <dbReference type="NCBI Taxonomy" id="229202"/>
    <lineage>
        <taxon>Eukaryota</taxon>
        <taxon>Viridiplantae</taxon>
        <taxon>Streptophyta</taxon>
        <taxon>Embryophyta</taxon>
        <taxon>Tracheophyta</taxon>
        <taxon>Spermatophyta</taxon>
        <taxon>Magnoliopsida</taxon>
        <taxon>eudicotyledons</taxon>
        <taxon>Gunneridae</taxon>
        <taxon>Pentapetalae</taxon>
        <taxon>asterids</taxon>
        <taxon>Ericales</taxon>
        <taxon>Ericaceae</taxon>
        <taxon>Vaccinioideae</taxon>
        <taxon>Vaccinieae</taxon>
        <taxon>Vaccinium</taxon>
    </lineage>
</organism>
<dbReference type="EMBL" id="CM037160">
    <property type="protein sequence ID" value="KAH7840784.1"/>
    <property type="molecule type" value="Genomic_DNA"/>
</dbReference>
<keyword evidence="2" id="KW-1185">Reference proteome</keyword>
<accession>A0ACB7XJ28</accession>
<evidence type="ECO:0000313" key="1">
    <source>
        <dbReference type="EMBL" id="KAH7840784.1"/>
    </source>
</evidence>
<protein>
    <submittedName>
        <fullName evidence="1">Uncharacterized protein</fullName>
    </submittedName>
</protein>
<reference evidence="1 2" key="1">
    <citation type="journal article" date="2021" name="Hortic Res">
        <title>High-quality reference genome and annotation aids understanding of berry development for evergreen blueberry (Vaccinium darrowii).</title>
        <authorList>
            <person name="Yu J."/>
            <person name="Hulse-Kemp A.M."/>
            <person name="Babiker E."/>
            <person name="Staton M."/>
        </authorList>
    </citation>
    <scope>NUCLEOTIDE SEQUENCE [LARGE SCALE GENOMIC DNA]</scope>
    <source>
        <strain evidence="2">cv. NJ 8807/NJ 8810</strain>
        <tissue evidence="1">Young leaf</tissue>
    </source>
</reference>
<gene>
    <name evidence="1" type="ORF">Vadar_021532</name>
</gene>
<sequence>MSATRTPPGTGARHPSSSGNEATATNVRRRGKSPTRVSLRGEGVRGRGSDRGTQHHQPATATQWTPALTRTFLEAIVNEFEANGQDTGGWDHSAWISVQDEIWDNTWEFVDKKELVKKYETLKSEWRAWVLIKEDKSVIGTGYNPKTGLVEGPGYWWDIMIARNPKVAKFRYNSLDNDDLMGLVYEKVTATGSEANSAGDSDSDHDIAKGSEESDEMNSDGTRPATKNTFVPLLGKGKVQSDPNLLTLGGLSSRKRKAPEGSELSASLAELIEDVKNNKSRVLEVRKGQWGVSDAIEKLTNLPLFSNNQLRNPPLFKDNNEKMEFFNWCIQLFRKSDKDVDIFCSLATVDQRTAWILSEQQRVIDAFQAEQTRGLCPIGAWGFNYAIRKLRSLPVFSNPAENVNFLIWCMKLLGRSDKEVIVFCNLDTPKQVMAWLHIEYENHRMAWESADVQTRGPPLPPFPDYE</sequence>
<evidence type="ECO:0000313" key="2">
    <source>
        <dbReference type="Proteomes" id="UP000828048"/>
    </source>
</evidence>
<comment type="caution">
    <text evidence="1">The sequence shown here is derived from an EMBL/GenBank/DDBJ whole genome shotgun (WGS) entry which is preliminary data.</text>
</comment>
<name>A0ACB7XJ28_9ERIC</name>